<evidence type="ECO:0000256" key="2">
    <source>
        <dbReference type="ARBA" id="ARBA00005691"/>
    </source>
</evidence>
<dbReference type="EC" id="3.5.1.16" evidence="11"/>
<dbReference type="GO" id="GO:0008777">
    <property type="term" value="F:acetylornithine deacetylase activity"/>
    <property type="evidence" value="ECO:0007669"/>
    <property type="project" value="UniProtKB-EC"/>
</dbReference>
<evidence type="ECO:0000256" key="6">
    <source>
        <dbReference type="ARBA" id="ARBA00022723"/>
    </source>
</evidence>
<dbReference type="InterPro" id="IPR011650">
    <property type="entry name" value="Peptidase_M20_dimer"/>
</dbReference>
<organism evidence="11 12">
    <name type="scientific">Salinarimonas soli</name>
    <dbReference type="NCBI Taxonomy" id="1638099"/>
    <lineage>
        <taxon>Bacteria</taxon>
        <taxon>Pseudomonadati</taxon>
        <taxon>Pseudomonadota</taxon>
        <taxon>Alphaproteobacteria</taxon>
        <taxon>Hyphomicrobiales</taxon>
        <taxon>Salinarimonadaceae</taxon>
        <taxon>Salinarimonas</taxon>
    </lineage>
</organism>
<dbReference type="CDD" id="cd03894">
    <property type="entry name" value="M20_ArgE"/>
    <property type="match status" value="1"/>
</dbReference>
<evidence type="ECO:0000256" key="9">
    <source>
        <dbReference type="ARBA" id="ARBA00023285"/>
    </source>
</evidence>
<evidence type="ECO:0000313" key="11">
    <source>
        <dbReference type="EMBL" id="KAA2238351.1"/>
    </source>
</evidence>
<dbReference type="RefSeq" id="WP_149816039.1">
    <property type="nucleotide sequence ID" value="NZ_VUOA01000011.1"/>
</dbReference>
<keyword evidence="3" id="KW-0963">Cytoplasm</keyword>
<dbReference type="NCBIfam" id="TIGR01892">
    <property type="entry name" value="AcOrn-deacetyl"/>
    <property type="match status" value="1"/>
</dbReference>
<accession>A0A5B2VGV7</accession>
<evidence type="ECO:0000256" key="3">
    <source>
        <dbReference type="ARBA" id="ARBA00022490"/>
    </source>
</evidence>
<comment type="caution">
    <text evidence="11">The sequence shown here is derived from an EMBL/GenBank/DDBJ whole genome shotgun (WGS) entry which is preliminary data.</text>
</comment>
<dbReference type="SUPFAM" id="SSF55031">
    <property type="entry name" value="Bacterial exopeptidase dimerisation domain"/>
    <property type="match status" value="1"/>
</dbReference>
<dbReference type="SUPFAM" id="SSF53187">
    <property type="entry name" value="Zn-dependent exopeptidases"/>
    <property type="match status" value="1"/>
</dbReference>
<dbReference type="OrthoDB" id="9809784at2"/>
<dbReference type="Pfam" id="PF07687">
    <property type="entry name" value="M20_dimer"/>
    <property type="match status" value="1"/>
</dbReference>
<keyword evidence="9" id="KW-0170">Cobalt</keyword>
<protein>
    <submittedName>
        <fullName evidence="11">Acetylornithine deacetylase</fullName>
        <ecNumber evidence="11">3.5.1.16</ecNumber>
    </submittedName>
</protein>
<dbReference type="InterPro" id="IPR036264">
    <property type="entry name" value="Bact_exopeptidase_dim_dom"/>
</dbReference>
<gene>
    <name evidence="11" type="primary">argE</name>
    <name evidence="11" type="ORF">F0L46_05435</name>
</gene>
<comment type="cofactor">
    <cofactor evidence="1">
        <name>Zn(2+)</name>
        <dbReference type="ChEBI" id="CHEBI:29105"/>
    </cofactor>
</comment>
<reference evidence="11 12" key="1">
    <citation type="submission" date="2019-09" db="EMBL/GenBank/DDBJ databases">
        <title>Salinarimonas rosea gen. nov., sp. nov., a new member of the a-2 subgroup of the Proteobacteria.</title>
        <authorList>
            <person name="Liu J."/>
        </authorList>
    </citation>
    <scope>NUCLEOTIDE SEQUENCE [LARGE SCALE GENOMIC DNA]</scope>
    <source>
        <strain evidence="11 12">BN140002</strain>
    </source>
</reference>
<dbReference type="Gene3D" id="3.40.630.10">
    <property type="entry name" value="Zn peptidases"/>
    <property type="match status" value="1"/>
</dbReference>
<keyword evidence="6" id="KW-0479">Metal-binding</keyword>
<keyword evidence="7 11" id="KW-0378">Hydrolase</keyword>
<dbReference type="EMBL" id="VUOA01000011">
    <property type="protein sequence ID" value="KAA2238351.1"/>
    <property type="molecule type" value="Genomic_DNA"/>
</dbReference>
<evidence type="ECO:0000256" key="4">
    <source>
        <dbReference type="ARBA" id="ARBA00022571"/>
    </source>
</evidence>
<proteinExistence type="inferred from homology"/>
<evidence type="ECO:0000256" key="1">
    <source>
        <dbReference type="ARBA" id="ARBA00001947"/>
    </source>
</evidence>
<reference evidence="11 12" key="2">
    <citation type="submission" date="2019-09" db="EMBL/GenBank/DDBJ databases">
        <authorList>
            <person name="Jin C."/>
        </authorList>
    </citation>
    <scope>NUCLEOTIDE SEQUENCE [LARGE SCALE GENOMIC DNA]</scope>
    <source>
        <strain evidence="11 12">BN140002</strain>
    </source>
</reference>
<dbReference type="AlphaFoldDB" id="A0A5B2VGV7"/>
<evidence type="ECO:0000256" key="8">
    <source>
        <dbReference type="ARBA" id="ARBA00022833"/>
    </source>
</evidence>
<dbReference type="PANTHER" id="PTHR43808">
    <property type="entry name" value="ACETYLORNITHINE DEACETYLASE"/>
    <property type="match status" value="1"/>
</dbReference>
<dbReference type="PANTHER" id="PTHR43808:SF31">
    <property type="entry name" value="N-ACETYL-L-CITRULLINE DEACETYLASE"/>
    <property type="match status" value="1"/>
</dbReference>
<keyword evidence="5" id="KW-0028">Amino-acid biosynthesis</keyword>
<dbReference type="Proteomes" id="UP000323142">
    <property type="component" value="Unassembled WGS sequence"/>
</dbReference>
<evidence type="ECO:0000256" key="7">
    <source>
        <dbReference type="ARBA" id="ARBA00022801"/>
    </source>
</evidence>
<evidence type="ECO:0000256" key="5">
    <source>
        <dbReference type="ARBA" id="ARBA00022605"/>
    </source>
</evidence>
<comment type="similarity">
    <text evidence="2">Belongs to the peptidase M20A family. ArgE subfamily.</text>
</comment>
<dbReference type="InterPro" id="IPR001261">
    <property type="entry name" value="ArgE/DapE_CS"/>
</dbReference>
<dbReference type="GO" id="GO:0006526">
    <property type="term" value="P:L-arginine biosynthetic process"/>
    <property type="evidence" value="ECO:0007669"/>
    <property type="project" value="UniProtKB-KW"/>
</dbReference>
<feature type="domain" description="Peptidase M20 dimerisation" evidence="10">
    <location>
        <begin position="172"/>
        <end position="284"/>
    </location>
</feature>
<dbReference type="InterPro" id="IPR010169">
    <property type="entry name" value="AcOrn-deacetyl"/>
</dbReference>
<keyword evidence="8" id="KW-0862">Zinc</keyword>
<dbReference type="Gene3D" id="3.30.70.360">
    <property type="match status" value="1"/>
</dbReference>
<evidence type="ECO:0000259" key="10">
    <source>
        <dbReference type="Pfam" id="PF07687"/>
    </source>
</evidence>
<keyword evidence="12" id="KW-1185">Reference proteome</keyword>
<evidence type="ECO:0000313" key="12">
    <source>
        <dbReference type="Proteomes" id="UP000323142"/>
    </source>
</evidence>
<dbReference type="Pfam" id="PF01546">
    <property type="entry name" value="Peptidase_M20"/>
    <property type="match status" value="1"/>
</dbReference>
<dbReference type="GO" id="GO:0046872">
    <property type="term" value="F:metal ion binding"/>
    <property type="evidence" value="ECO:0007669"/>
    <property type="project" value="UniProtKB-KW"/>
</dbReference>
<sequence length="386" mass="41178">MDLDRIVSILSTLVAFDTTSRNSNLAIIDWIESYLTPRGFRCERIYDATGTKANLLASIGPEDVPGYVLSGHTDVVPVDDQVWTSDPFVLRADGGRLYGRGACDMKGFLAVCLAAADAMAEKPLAAPLHLAFSYDEEVGCVGARGLVERLAERAVRPQACFVGEPSGMGVVIGHKGKRSVQARVRGLTCHSSLAPEGVNAVHYGALVVAEIQRIADELAESGARDALYDVPFTTGHVGVMRGGTALNIVPDSCEIVFEFRAVGADDPDALVARVVEHARTRLEPRMHAVDPATGIDFETYAGFPGLDTPPDAPVVTLAKTLAARNEHSKVAYGTEAGLFSEIAGIPTVIIGPGSIEQAHKADEWIETAQLETCARFVARIVERARG</sequence>
<name>A0A5B2VGV7_9HYPH</name>
<dbReference type="NCBIfam" id="NF005710">
    <property type="entry name" value="PRK07522.1"/>
    <property type="match status" value="1"/>
</dbReference>
<dbReference type="InterPro" id="IPR002933">
    <property type="entry name" value="Peptidase_M20"/>
</dbReference>
<keyword evidence="4" id="KW-0055">Arginine biosynthesis</keyword>
<dbReference type="PROSITE" id="PS00759">
    <property type="entry name" value="ARGE_DAPE_CPG2_2"/>
    <property type="match status" value="1"/>
</dbReference>
<dbReference type="InterPro" id="IPR050072">
    <property type="entry name" value="Peptidase_M20A"/>
</dbReference>